<feature type="non-terminal residue" evidence="1">
    <location>
        <position position="1"/>
    </location>
</feature>
<dbReference type="AlphaFoldDB" id="A0AAD2HQX5"/>
<sequence>MTMSIISLLPSIDGFPCSQYSSALSIFSRVLAHVPTCSTLFPIHAPKHLTGSPSLAIFTCSGIKSMVPIGIISVLFMLNLAPDALHHLSIMSRSSPKSSSASRYTAVSSANSVAISLSTLPFILIPFSLDWRSDSASGSIARLNSRHESGSPWRTPRVTLNGLELF</sequence>
<reference evidence="1" key="1">
    <citation type="submission" date="2023-11" db="EMBL/GenBank/DDBJ databases">
        <authorList>
            <person name="De Vega J J."/>
            <person name="De Vega J J."/>
        </authorList>
    </citation>
    <scope>NUCLEOTIDE SEQUENCE</scope>
</reference>
<comment type="caution">
    <text evidence="1">The sequence shown here is derived from an EMBL/GenBank/DDBJ whole genome shotgun (WGS) entry which is preliminary data.</text>
</comment>
<keyword evidence="2" id="KW-1185">Reference proteome</keyword>
<gene>
    <name evidence="1" type="ORF">MYCIT1_LOCUS30988</name>
</gene>
<dbReference type="EMBL" id="CAVNYO010000440">
    <property type="protein sequence ID" value="CAK5280491.1"/>
    <property type="molecule type" value="Genomic_DNA"/>
</dbReference>
<organism evidence="1 2">
    <name type="scientific">Mycena citricolor</name>
    <dbReference type="NCBI Taxonomy" id="2018698"/>
    <lineage>
        <taxon>Eukaryota</taxon>
        <taxon>Fungi</taxon>
        <taxon>Dikarya</taxon>
        <taxon>Basidiomycota</taxon>
        <taxon>Agaricomycotina</taxon>
        <taxon>Agaricomycetes</taxon>
        <taxon>Agaricomycetidae</taxon>
        <taxon>Agaricales</taxon>
        <taxon>Marasmiineae</taxon>
        <taxon>Mycenaceae</taxon>
        <taxon>Mycena</taxon>
    </lineage>
</organism>
<name>A0AAD2HQX5_9AGAR</name>
<evidence type="ECO:0000313" key="2">
    <source>
        <dbReference type="Proteomes" id="UP001295794"/>
    </source>
</evidence>
<dbReference type="Proteomes" id="UP001295794">
    <property type="component" value="Unassembled WGS sequence"/>
</dbReference>
<accession>A0AAD2HQX5</accession>
<proteinExistence type="predicted"/>
<protein>
    <submittedName>
        <fullName evidence="1">Uncharacterized protein</fullName>
    </submittedName>
</protein>
<evidence type="ECO:0000313" key="1">
    <source>
        <dbReference type="EMBL" id="CAK5280491.1"/>
    </source>
</evidence>